<evidence type="ECO:0000313" key="2">
    <source>
        <dbReference type="EMBL" id="HIR56073.1"/>
    </source>
</evidence>
<proteinExistence type="predicted"/>
<dbReference type="Proteomes" id="UP000886785">
    <property type="component" value="Unassembled WGS sequence"/>
</dbReference>
<keyword evidence="1" id="KW-0812">Transmembrane</keyword>
<dbReference type="EMBL" id="DVHF01000004">
    <property type="protein sequence ID" value="HIR56073.1"/>
    <property type="molecule type" value="Genomic_DNA"/>
</dbReference>
<name>A0A9D1DNG0_9FIRM</name>
<accession>A0A9D1DNG0</accession>
<gene>
    <name evidence="2" type="ORF">IAA54_00225</name>
</gene>
<keyword evidence="1" id="KW-0472">Membrane</keyword>
<keyword evidence="1" id="KW-1133">Transmembrane helix</keyword>
<feature type="non-terminal residue" evidence="2">
    <location>
        <position position="191"/>
    </location>
</feature>
<evidence type="ECO:0000313" key="3">
    <source>
        <dbReference type="Proteomes" id="UP000886785"/>
    </source>
</evidence>
<reference evidence="2" key="2">
    <citation type="journal article" date="2021" name="PeerJ">
        <title>Extensive microbial diversity within the chicken gut microbiome revealed by metagenomics and culture.</title>
        <authorList>
            <person name="Gilroy R."/>
            <person name="Ravi A."/>
            <person name="Getino M."/>
            <person name="Pursley I."/>
            <person name="Horton D.L."/>
            <person name="Alikhan N.F."/>
            <person name="Baker D."/>
            <person name="Gharbi K."/>
            <person name="Hall N."/>
            <person name="Watson M."/>
            <person name="Adriaenssens E.M."/>
            <person name="Foster-Nyarko E."/>
            <person name="Jarju S."/>
            <person name="Secka A."/>
            <person name="Antonio M."/>
            <person name="Oren A."/>
            <person name="Chaudhuri R.R."/>
            <person name="La Ragione R."/>
            <person name="Hildebrand F."/>
            <person name="Pallen M.J."/>
        </authorList>
    </citation>
    <scope>NUCLEOTIDE SEQUENCE</scope>
    <source>
        <strain evidence="2">ChiSjej1B19-7085</strain>
    </source>
</reference>
<reference evidence="2" key="1">
    <citation type="submission" date="2020-10" db="EMBL/GenBank/DDBJ databases">
        <authorList>
            <person name="Gilroy R."/>
        </authorList>
    </citation>
    <scope>NUCLEOTIDE SEQUENCE</scope>
    <source>
        <strain evidence="2">ChiSjej1B19-7085</strain>
    </source>
</reference>
<comment type="caution">
    <text evidence="2">The sequence shown here is derived from an EMBL/GenBank/DDBJ whole genome shotgun (WGS) entry which is preliminary data.</text>
</comment>
<feature type="transmembrane region" description="Helical" evidence="1">
    <location>
        <begin position="144"/>
        <end position="165"/>
    </location>
</feature>
<evidence type="ECO:0000256" key="1">
    <source>
        <dbReference type="SAM" id="Phobius"/>
    </source>
</evidence>
<protein>
    <submittedName>
        <fullName evidence="2">Uncharacterized protein</fullName>
    </submittedName>
</protein>
<organism evidence="2 3">
    <name type="scientific">Candidatus Gallacutalibacter pullicola</name>
    <dbReference type="NCBI Taxonomy" id="2840830"/>
    <lineage>
        <taxon>Bacteria</taxon>
        <taxon>Bacillati</taxon>
        <taxon>Bacillota</taxon>
        <taxon>Clostridia</taxon>
        <taxon>Eubacteriales</taxon>
        <taxon>Candidatus Gallacutalibacter</taxon>
    </lineage>
</organism>
<dbReference type="AlphaFoldDB" id="A0A9D1DNG0"/>
<sequence length="191" mass="21248">MDKRRLHPYSILESFPQFALFSLIPFLQSVAAAPLSGSAWKSLFWAMLPFLPAILVYLASSYSREDGFRFHRGILLRRCDILPDADISSAEIHTTLIALLTGASFLRLDTPAGRGIRLTLPITRLRRTDTKGWRRRTSLPAGRILLAAAAWSSPASGLMFTGLALQRAGRILGEEFSRPVYDTVSRGFRIA</sequence>
<feature type="transmembrane region" description="Helical" evidence="1">
    <location>
        <begin position="42"/>
        <end position="62"/>
    </location>
</feature>